<dbReference type="SUPFAM" id="SSF51735">
    <property type="entry name" value="NAD(P)-binding Rossmann-fold domains"/>
    <property type="match status" value="1"/>
</dbReference>
<proteinExistence type="inferred from homology"/>
<dbReference type="GO" id="GO:0016491">
    <property type="term" value="F:oxidoreductase activity"/>
    <property type="evidence" value="ECO:0007669"/>
    <property type="project" value="UniProtKB-KW"/>
</dbReference>
<accession>A0A2M7S7N6</accession>
<dbReference type="GO" id="GO:0008270">
    <property type="term" value="F:zinc ion binding"/>
    <property type="evidence" value="ECO:0007669"/>
    <property type="project" value="InterPro"/>
</dbReference>
<protein>
    <recommendedName>
        <fullName evidence="5">Enoyl reductase (ER) domain-containing protein</fullName>
    </recommendedName>
</protein>
<dbReference type="InterPro" id="IPR050129">
    <property type="entry name" value="Zn_alcohol_dh"/>
</dbReference>
<dbReference type="InterPro" id="IPR036291">
    <property type="entry name" value="NAD(P)-bd_dom_sf"/>
</dbReference>
<organism evidence="6 7">
    <name type="scientific">Candidatus Desantisbacteria bacterium CG_4_10_14_0_8_um_filter_48_22</name>
    <dbReference type="NCBI Taxonomy" id="1974543"/>
    <lineage>
        <taxon>Bacteria</taxon>
        <taxon>Candidatus Desantisiibacteriota</taxon>
    </lineage>
</organism>
<dbReference type="InterPro" id="IPR020843">
    <property type="entry name" value="ER"/>
</dbReference>
<evidence type="ECO:0000313" key="7">
    <source>
        <dbReference type="Proteomes" id="UP000229307"/>
    </source>
</evidence>
<feature type="domain" description="Enoyl reductase (ER)" evidence="5">
    <location>
        <begin position="15"/>
        <end position="341"/>
    </location>
</feature>
<evidence type="ECO:0000256" key="1">
    <source>
        <dbReference type="ARBA" id="ARBA00022723"/>
    </source>
</evidence>
<dbReference type="InterPro" id="IPR013149">
    <property type="entry name" value="ADH-like_C"/>
</dbReference>
<keyword evidence="2 4" id="KW-0862">Zinc</keyword>
<dbReference type="PANTHER" id="PTHR43401">
    <property type="entry name" value="L-THREONINE 3-DEHYDROGENASE"/>
    <property type="match status" value="1"/>
</dbReference>
<name>A0A2M7S7N6_9BACT</name>
<evidence type="ECO:0000313" key="6">
    <source>
        <dbReference type="EMBL" id="PIZ15497.1"/>
    </source>
</evidence>
<dbReference type="SUPFAM" id="SSF50129">
    <property type="entry name" value="GroES-like"/>
    <property type="match status" value="1"/>
</dbReference>
<keyword evidence="1 4" id="KW-0479">Metal-binding</keyword>
<evidence type="ECO:0000256" key="2">
    <source>
        <dbReference type="ARBA" id="ARBA00022833"/>
    </source>
</evidence>
<comment type="caution">
    <text evidence="6">The sequence shown here is derived from an EMBL/GenBank/DDBJ whole genome shotgun (WGS) entry which is preliminary data.</text>
</comment>
<dbReference type="PANTHER" id="PTHR43401:SF2">
    <property type="entry name" value="L-THREONINE 3-DEHYDROGENASE"/>
    <property type="match status" value="1"/>
</dbReference>
<dbReference type="Pfam" id="PF08240">
    <property type="entry name" value="ADH_N"/>
    <property type="match status" value="1"/>
</dbReference>
<dbReference type="EMBL" id="PFMR01000260">
    <property type="protein sequence ID" value="PIZ15497.1"/>
    <property type="molecule type" value="Genomic_DNA"/>
</dbReference>
<reference evidence="7" key="1">
    <citation type="submission" date="2017-09" db="EMBL/GenBank/DDBJ databases">
        <title>Depth-based differentiation of microbial function through sediment-hosted aquifers and enrichment of novel symbionts in the deep terrestrial subsurface.</title>
        <authorList>
            <person name="Probst A.J."/>
            <person name="Ladd B."/>
            <person name="Jarett J.K."/>
            <person name="Geller-Mcgrath D.E."/>
            <person name="Sieber C.M.K."/>
            <person name="Emerson J.B."/>
            <person name="Anantharaman K."/>
            <person name="Thomas B.C."/>
            <person name="Malmstrom R."/>
            <person name="Stieglmeier M."/>
            <person name="Klingl A."/>
            <person name="Woyke T."/>
            <person name="Ryan C.M."/>
            <person name="Banfield J.F."/>
        </authorList>
    </citation>
    <scope>NUCLEOTIDE SEQUENCE [LARGE SCALE GENOMIC DNA]</scope>
</reference>
<comment type="cofactor">
    <cofactor evidence="4">
        <name>Zn(2+)</name>
        <dbReference type="ChEBI" id="CHEBI:29105"/>
    </cofactor>
</comment>
<dbReference type="CDD" id="cd08234">
    <property type="entry name" value="threonine_DH_like"/>
    <property type="match status" value="1"/>
</dbReference>
<dbReference type="AlphaFoldDB" id="A0A2M7S7N6"/>
<dbReference type="Gene3D" id="3.90.180.10">
    <property type="entry name" value="Medium-chain alcohol dehydrogenases, catalytic domain"/>
    <property type="match status" value="1"/>
</dbReference>
<dbReference type="InterPro" id="IPR002328">
    <property type="entry name" value="ADH_Zn_CS"/>
</dbReference>
<comment type="similarity">
    <text evidence="4">Belongs to the zinc-containing alcohol dehydrogenase family.</text>
</comment>
<sequence>MIRFWRVFVQAVVFEAPGKINIKDIPEPQAGKEDILVKVKAAGLCGTDLHVYKGDFIASYPIVPGHEFSGEIISAGADVEGFKPGDRVCVDPCVYCGKCDFCKSDRENFCRDFRAYGLHFNGGFEELVSVSYRNAYQIGSLSFEEGSMIEPLSCVIHGIKRIGLRAGDEVLIFGCGPIGLMLMQVCKKSGASRVIMADVSRKKLETAERLGAGATLLNNNSFEAGLKKLFPFGADVVIDATGIPQVVQNMSAHVKDAGKLLFFGVCPPDSRISINPYEVYKRELTIYGTFSLLHDFPSAIKLLQSGSIDVRSLASHQFSLSEFMQGFNLMLEHGDFLKILIKP</sequence>
<dbReference type="InterPro" id="IPR013154">
    <property type="entry name" value="ADH-like_N"/>
</dbReference>
<dbReference type="InterPro" id="IPR011032">
    <property type="entry name" value="GroES-like_sf"/>
</dbReference>
<gene>
    <name evidence="6" type="ORF">COY52_09625</name>
</gene>
<dbReference type="PROSITE" id="PS00059">
    <property type="entry name" value="ADH_ZINC"/>
    <property type="match status" value="1"/>
</dbReference>
<dbReference type="Gene3D" id="3.40.50.720">
    <property type="entry name" value="NAD(P)-binding Rossmann-like Domain"/>
    <property type="match status" value="1"/>
</dbReference>
<evidence type="ECO:0000256" key="4">
    <source>
        <dbReference type="RuleBase" id="RU361277"/>
    </source>
</evidence>
<dbReference type="SMART" id="SM00829">
    <property type="entry name" value="PKS_ER"/>
    <property type="match status" value="1"/>
</dbReference>
<dbReference type="Pfam" id="PF00107">
    <property type="entry name" value="ADH_zinc_N"/>
    <property type="match status" value="1"/>
</dbReference>
<keyword evidence="3" id="KW-0560">Oxidoreductase</keyword>
<evidence type="ECO:0000259" key="5">
    <source>
        <dbReference type="SMART" id="SM00829"/>
    </source>
</evidence>
<evidence type="ECO:0000256" key="3">
    <source>
        <dbReference type="ARBA" id="ARBA00023002"/>
    </source>
</evidence>
<dbReference type="Proteomes" id="UP000229307">
    <property type="component" value="Unassembled WGS sequence"/>
</dbReference>